<dbReference type="Proteomes" id="UP000594015">
    <property type="component" value="Chromosome"/>
</dbReference>
<dbReference type="EMBL" id="CP030050">
    <property type="protein sequence ID" value="QOZ66936.1"/>
    <property type="molecule type" value="Genomic_DNA"/>
</dbReference>
<feature type="transmembrane region" description="Helical" evidence="1">
    <location>
        <begin position="52"/>
        <end position="76"/>
    </location>
</feature>
<sequence length="191" mass="20630">MISLAIRGAGRLDRAGGSLALRRNHDLLGEVDQLEVVAVQSLVLREIDVNSLVSAILVALGGLFVVALGLALITFAMRNPAWCAPNESAAECFRNWLVAVVPVLAFVAAIVAAAFAFGQMCAAQKQLRQMQDQTALARQQFDPTQRPWIIVAVDKPTIEPFGDDEMLKLNVHMKNIGSEPALHVVPHSINS</sequence>
<proteinExistence type="predicted"/>
<accession>A0AAE7NKF1</accession>
<dbReference type="KEGG" id="barh:WN72_11895"/>
<keyword evidence="1" id="KW-1133">Transmembrane helix</keyword>
<keyword evidence="1" id="KW-0472">Membrane</keyword>
<feature type="transmembrane region" description="Helical" evidence="1">
    <location>
        <begin position="96"/>
        <end position="118"/>
    </location>
</feature>
<dbReference type="RefSeq" id="WP_092217570.1">
    <property type="nucleotide sequence ID" value="NZ_CP030050.1"/>
</dbReference>
<keyword evidence="1" id="KW-0812">Transmembrane</keyword>
<organism evidence="2 3">
    <name type="scientific">Bradyrhizobium arachidis</name>
    <dbReference type="NCBI Taxonomy" id="858423"/>
    <lineage>
        <taxon>Bacteria</taxon>
        <taxon>Pseudomonadati</taxon>
        <taxon>Pseudomonadota</taxon>
        <taxon>Alphaproteobacteria</taxon>
        <taxon>Hyphomicrobiales</taxon>
        <taxon>Nitrobacteraceae</taxon>
        <taxon>Bradyrhizobium</taxon>
    </lineage>
</organism>
<reference evidence="2 3" key="1">
    <citation type="submission" date="2018-06" db="EMBL/GenBank/DDBJ databases">
        <title>Comparative genomics of Bradyrhizobium nodulating Arachidis hypogaea.</title>
        <authorList>
            <person name="Li Y."/>
        </authorList>
    </citation>
    <scope>NUCLEOTIDE SEQUENCE [LARGE SCALE GENOMIC DNA]</scope>
    <source>
        <strain evidence="2 3">CCBAU 051107</strain>
    </source>
</reference>
<evidence type="ECO:0000256" key="1">
    <source>
        <dbReference type="SAM" id="Phobius"/>
    </source>
</evidence>
<evidence type="ECO:0000313" key="2">
    <source>
        <dbReference type="EMBL" id="QOZ66936.1"/>
    </source>
</evidence>
<evidence type="ECO:0000313" key="3">
    <source>
        <dbReference type="Proteomes" id="UP000594015"/>
    </source>
</evidence>
<name>A0AAE7NKF1_9BRAD</name>
<dbReference type="AlphaFoldDB" id="A0AAE7NKF1"/>
<gene>
    <name evidence="2" type="ORF">WN72_11895</name>
</gene>
<protein>
    <submittedName>
        <fullName evidence="2">Uncharacterized protein</fullName>
    </submittedName>
</protein>